<name>A0A2A5JPW6_PSEO7</name>
<dbReference type="AlphaFoldDB" id="A0A2A5JPW6"/>
<dbReference type="Proteomes" id="UP000228621">
    <property type="component" value="Unassembled WGS sequence"/>
</dbReference>
<evidence type="ECO:0000313" key="2">
    <source>
        <dbReference type="Proteomes" id="UP000228621"/>
    </source>
</evidence>
<organism evidence="1 2">
    <name type="scientific">Pseudoalteromonas piscicida</name>
    <dbReference type="NCBI Taxonomy" id="43662"/>
    <lineage>
        <taxon>Bacteria</taxon>
        <taxon>Pseudomonadati</taxon>
        <taxon>Pseudomonadota</taxon>
        <taxon>Gammaproteobacteria</taxon>
        <taxon>Alteromonadales</taxon>
        <taxon>Pseudoalteromonadaceae</taxon>
        <taxon>Pseudoalteromonas</taxon>
    </lineage>
</organism>
<protein>
    <submittedName>
        <fullName evidence="1">Uncharacterized protein</fullName>
    </submittedName>
</protein>
<sequence>MANKLTTAEAVEIKRNIERTDASLSLSYILEDKNFEHILSEWEYNKSLNREFINKTSSSKIMTDFTFTIDKKIVAGSSFFLLFHHYLYFSIPYKTCKLMGFKGICMLITEQSYDIDLIKKTALSLGVEAEVIILDSRGHFLRKALKLVKRDYAIFMPADMPFGFDKKGIKEYFYNQKLNTLKYRDGYLRVARTLKQLPILLVNDVIGDNEVLIKSYPIRSSDNLNEQLCLRVLKEPEKFEKLNDFKKLFNFPVPDKEFSFHVFDKIYTYWPKKQQLFLNI</sequence>
<gene>
    <name evidence="1" type="ORF">CEX98_11715</name>
</gene>
<comment type="caution">
    <text evidence="1">The sequence shown here is derived from an EMBL/GenBank/DDBJ whole genome shotgun (WGS) entry which is preliminary data.</text>
</comment>
<keyword evidence="2" id="KW-1185">Reference proteome</keyword>
<dbReference type="EMBL" id="NKHF01000052">
    <property type="protein sequence ID" value="PCK31514.1"/>
    <property type="molecule type" value="Genomic_DNA"/>
</dbReference>
<evidence type="ECO:0000313" key="1">
    <source>
        <dbReference type="EMBL" id="PCK31514.1"/>
    </source>
</evidence>
<dbReference type="RefSeq" id="WP_099642256.1">
    <property type="nucleotide sequence ID" value="NZ_NKHF01000052.1"/>
</dbReference>
<accession>A0A2A5JPW6</accession>
<proteinExistence type="predicted"/>
<reference evidence="2" key="1">
    <citation type="journal article" date="2019" name="Genome Announc.">
        <title>Draft Genome Sequence of Pseudoalteromonas piscicida Strain 36Y ROTHPW, an Hypersaline Seawater Isolate from the South Coast of Sonora, Mexico.</title>
        <authorList>
            <person name="Sanchez-Diaz R."/>
            <person name="Molina-Garza Z.J."/>
            <person name="Cruz-Suarez L.E."/>
            <person name="Selvin J."/>
            <person name="Kiran G.S."/>
            <person name="Ibarra-Gamez J.C."/>
            <person name="Gomez-Gil B."/>
            <person name="Galaviz-Silva L."/>
        </authorList>
    </citation>
    <scope>NUCLEOTIDE SEQUENCE [LARGE SCALE GENOMIC DNA]</scope>
    <source>
        <strain evidence="2">36Y_RITHPW</strain>
    </source>
</reference>